<accession>A0A5M6IU86</accession>
<dbReference type="RefSeq" id="WP_150041164.1">
    <property type="nucleotide sequence ID" value="NZ_OW485605.1"/>
</dbReference>
<dbReference type="Proteomes" id="UP000325255">
    <property type="component" value="Unassembled WGS sequence"/>
</dbReference>
<keyword evidence="2" id="KW-1185">Reference proteome</keyword>
<sequence length="277" mass="27173">MAGMIGGLAIGLGVTGLLQTAVGGADLTIGGVGLGQFESPESVGFGGEQKLAVHEFANGARVVDAMGASDRPIEFSGTLENGGGLVGGGASAKARRLDAMRIAGKRVPLVWGDYYREVVVQRAEFDYTLGGALIPYRISCVVVPTTAPETRPSLLQQLGRDLTDALGITDTIGPALATAQGLLTTAQDLMPVVGVITAGSPTFGAISSAVGLANGAVGAGLSLTDATFSAAASTGEGLPAGASGLSTLANMGKSLAGFAGLSGLTGRAAANVANAGA</sequence>
<dbReference type="AlphaFoldDB" id="A0A5M6IU86"/>
<reference evidence="1 2" key="1">
    <citation type="submission" date="2019-09" db="EMBL/GenBank/DDBJ databases">
        <title>Genome sequence of Rhodovastum atsumiense, a diverse member of the Acetobacteraceae family of non-sulfur purple photosynthetic bacteria.</title>
        <authorList>
            <person name="Meyer T."/>
            <person name="Kyndt J."/>
        </authorList>
    </citation>
    <scope>NUCLEOTIDE SEQUENCE [LARGE SCALE GENOMIC DNA]</scope>
    <source>
        <strain evidence="1 2">DSM 21279</strain>
    </source>
</reference>
<evidence type="ECO:0000313" key="2">
    <source>
        <dbReference type="Proteomes" id="UP000325255"/>
    </source>
</evidence>
<proteinExistence type="predicted"/>
<name>A0A5M6IU86_9PROT</name>
<protein>
    <submittedName>
        <fullName evidence="1">Uncharacterized protein</fullName>
    </submittedName>
</protein>
<comment type="caution">
    <text evidence="1">The sequence shown here is derived from an EMBL/GenBank/DDBJ whole genome shotgun (WGS) entry which is preliminary data.</text>
</comment>
<organism evidence="1 2">
    <name type="scientific">Rhodovastum atsumiense</name>
    <dbReference type="NCBI Taxonomy" id="504468"/>
    <lineage>
        <taxon>Bacteria</taxon>
        <taxon>Pseudomonadati</taxon>
        <taxon>Pseudomonadota</taxon>
        <taxon>Alphaproteobacteria</taxon>
        <taxon>Acetobacterales</taxon>
        <taxon>Acetobacteraceae</taxon>
        <taxon>Rhodovastum</taxon>
    </lineage>
</organism>
<evidence type="ECO:0000313" key="1">
    <source>
        <dbReference type="EMBL" id="KAA5611880.1"/>
    </source>
</evidence>
<dbReference type="EMBL" id="VWPK01000017">
    <property type="protein sequence ID" value="KAA5611880.1"/>
    <property type="molecule type" value="Genomic_DNA"/>
</dbReference>
<dbReference type="OrthoDB" id="8258232at2"/>
<gene>
    <name evidence="1" type="ORF">F1189_12675</name>
</gene>